<dbReference type="GO" id="GO:0016779">
    <property type="term" value="F:nucleotidyltransferase activity"/>
    <property type="evidence" value="ECO:0007669"/>
    <property type="project" value="TreeGrafter"/>
</dbReference>
<dbReference type="AlphaFoldDB" id="A0A506QHG2"/>
<dbReference type="InterPro" id="IPR036873">
    <property type="entry name" value="Rhodanese-like_dom_sf"/>
</dbReference>
<dbReference type="InterPro" id="IPR001763">
    <property type="entry name" value="Rhodanese-like_dom"/>
</dbReference>
<keyword evidence="1" id="KW-1133">Transmembrane helix</keyword>
<name>A0A506QHG2_9GAMM</name>
<comment type="caution">
    <text evidence="3">The sequence shown here is derived from an EMBL/GenBank/DDBJ whole genome shotgun (WGS) entry which is preliminary data.</text>
</comment>
<dbReference type="SUPFAM" id="SSF52821">
    <property type="entry name" value="Rhodanese/Cell cycle control phosphatase"/>
    <property type="match status" value="1"/>
</dbReference>
<dbReference type="Pfam" id="PF00899">
    <property type="entry name" value="ThiF"/>
    <property type="match status" value="1"/>
</dbReference>
<dbReference type="Gene3D" id="3.40.250.10">
    <property type="entry name" value="Rhodanese-like domain"/>
    <property type="match status" value="1"/>
</dbReference>
<dbReference type="InterPro" id="IPR000594">
    <property type="entry name" value="ThiF_NAD_FAD-bd"/>
</dbReference>
<dbReference type="PANTHER" id="PTHR10953:SF102">
    <property type="entry name" value="ADENYLYLTRANSFERASE AND SULFURTRANSFERASE MOCS3"/>
    <property type="match status" value="1"/>
</dbReference>
<proteinExistence type="predicted"/>
<protein>
    <submittedName>
        <fullName evidence="3">HesA/MoeB/ThiF family protein</fullName>
    </submittedName>
</protein>
<keyword evidence="1" id="KW-0472">Membrane</keyword>
<dbReference type="EMBL" id="VHJA01000037">
    <property type="protein sequence ID" value="TPV45544.1"/>
    <property type="molecule type" value="Genomic_DNA"/>
</dbReference>
<gene>
    <name evidence="3" type="ORF">FJW01_04590</name>
</gene>
<dbReference type="PANTHER" id="PTHR10953">
    <property type="entry name" value="UBIQUITIN-ACTIVATING ENZYME E1"/>
    <property type="match status" value="1"/>
</dbReference>
<evidence type="ECO:0000256" key="1">
    <source>
        <dbReference type="SAM" id="Phobius"/>
    </source>
</evidence>
<keyword evidence="1" id="KW-0812">Transmembrane</keyword>
<dbReference type="Gene3D" id="3.40.50.720">
    <property type="entry name" value="NAD(P)-binding Rossmann-like Domain"/>
    <property type="match status" value="1"/>
</dbReference>
<accession>A0A506QHG2</accession>
<dbReference type="InterPro" id="IPR035985">
    <property type="entry name" value="Ubiquitin-activating_enz"/>
</dbReference>
<dbReference type="OrthoDB" id="9804286at2"/>
<dbReference type="GO" id="GO:0008641">
    <property type="term" value="F:ubiquitin-like modifier activating enzyme activity"/>
    <property type="evidence" value="ECO:0007669"/>
    <property type="project" value="InterPro"/>
</dbReference>
<dbReference type="SUPFAM" id="SSF69572">
    <property type="entry name" value="Activating enzymes of the ubiquitin-like proteins"/>
    <property type="match status" value="1"/>
</dbReference>
<evidence type="ECO:0000313" key="4">
    <source>
        <dbReference type="Proteomes" id="UP000317747"/>
    </source>
</evidence>
<reference evidence="3 4" key="1">
    <citation type="submission" date="2019-06" db="EMBL/GenBank/DDBJ databases">
        <title>Taxogenomics and systematics of the genus Pantoea.</title>
        <authorList>
            <person name="Tambong J.T."/>
        </authorList>
    </citation>
    <scope>NUCLEOTIDE SEQUENCE [LARGE SCALE GENOMIC DNA]</scope>
    <source>
        <strain evidence="3 4">LMG 24200</strain>
    </source>
</reference>
<evidence type="ECO:0000313" key="3">
    <source>
        <dbReference type="EMBL" id="TPV45544.1"/>
    </source>
</evidence>
<organism evidence="3 4">
    <name type="scientific">Pantoea deleyi</name>
    <dbReference type="NCBI Taxonomy" id="470932"/>
    <lineage>
        <taxon>Bacteria</taxon>
        <taxon>Pseudomonadati</taxon>
        <taxon>Pseudomonadota</taxon>
        <taxon>Gammaproteobacteria</taxon>
        <taxon>Enterobacterales</taxon>
        <taxon>Erwiniaceae</taxon>
        <taxon>Pantoea</taxon>
    </lineage>
</organism>
<feature type="transmembrane region" description="Helical" evidence="1">
    <location>
        <begin position="26"/>
        <end position="50"/>
    </location>
</feature>
<dbReference type="CDD" id="cd00757">
    <property type="entry name" value="ThiF_MoeB_HesA_family"/>
    <property type="match status" value="1"/>
</dbReference>
<dbReference type="GO" id="GO:0005737">
    <property type="term" value="C:cytoplasm"/>
    <property type="evidence" value="ECO:0007669"/>
    <property type="project" value="TreeGrafter"/>
</dbReference>
<feature type="domain" description="Rhodanese" evidence="2">
    <location>
        <begin position="271"/>
        <end position="320"/>
    </location>
</feature>
<evidence type="ECO:0000259" key="2">
    <source>
        <dbReference type="PROSITE" id="PS50206"/>
    </source>
</evidence>
<dbReference type="InterPro" id="IPR045886">
    <property type="entry name" value="ThiF/MoeB/HesA"/>
</dbReference>
<dbReference type="RefSeq" id="WP_140916917.1">
    <property type="nucleotide sequence ID" value="NZ_CP071407.1"/>
</dbReference>
<keyword evidence="4" id="KW-1185">Reference proteome</keyword>
<dbReference type="PROSITE" id="PS50206">
    <property type="entry name" value="RHODANESE_3"/>
    <property type="match status" value="1"/>
</dbReference>
<sequence length="322" mass="34085">MDRYQRQTMLPEIGDAGQQRLSRARVLVVGAGGLSAALLPLLAGAGTGFIRLYDGDCVELHNLHRQTLFGVEDVGQPKALCAQRALAERNPACRVEAHPSALSASQLPQALEGIDLVVDAADNFAITYQLSDACYPRGVPLICASVLGRKGYVGGFCGGAPGYRALFPQLPAAAANCNTAGVMGPAVATLGAMQAQMALSVLLDLTPSPLGCMIHCDFVAWHIRRFRFDDAQEPDGPVTPFIDRSMLTEADCIVELRDTQEAPASVAGRVERILPQQIASWQPPAHQRVVLVCASGLRAAQAAEILAARGVTRLALIAANTL</sequence>
<dbReference type="Proteomes" id="UP000317747">
    <property type="component" value="Unassembled WGS sequence"/>
</dbReference>
<dbReference type="GO" id="GO:0004792">
    <property type="term" value="F:thiosulfate-cyanide sulfurtransferase activity"/>
    <property type="evidence" value="ECO:0007669"/>
    <property type="project" value="TreeGrafter"/>
</dbReference>